<evidence type="ECO:0000313" key="2">
    <source>
        <dbReference type="EMBL" id="QWG05499.1"/>
    </source>
</evidence>
<dbReference type="Gene3D" id="3.10.450.410">
    <property type="match status" value="1"/>
</dbReference>
<organism evidence="2 3">
    <name type="scientific">Flammeovirga yaeyamensis</name>
    <dbReference type="NCBI Taxonomy" id="367791"/>
    <lineage>
        <taxon>Bacteria</taxon>
        <taxon>Pseudomonadati</taxon>
        <taxon>Bacteroidota</taxon>
        <taxon>Cytophagia</taxon>
        <taxon>Cytophagales</taxon>
        <taxon>Flammeovirgaceae</taxon>
        <taxon>Flammeovirga</taxon>
    </lineage>
</organism>
<dbReference type="RefSeq" id="WP_169661850.1">
    <property type="nucleotide sequence ID" value="NZ_CP076133.1"/>
</dbReference>
<evidence type="ECO:0000256" key="1">
    <source>
        <dbReference type="SAM" id="Coils"/>
    </source>
</evidence>
<proteinExistence type="predicted"/>
<dbReference type="KEGG" id="fya:KMW28_24065"/>
<sequence>MKYLFSILTVFLFSCDYNDISEENATHVKRIASLQDSLIKLNRELILLKLEHDTLKSEVSAFEKKNSYYNEDFLMFISKFAEDKEFQKSRILYPIPIHEEYGVEASDYELTKETWDTNQFKFYPPGYHLFQNEEMEYLPTNYRIMNWYGIESCGDLKFYFKGVEGKWFLYKVFHQG</sequence>
<gene>
    <name evidence="2" type="ORF">KMW28_24065</name>
</gene>
<accession>A0AAX1ND16</accession>
<protein>
    <recommendedName>
        <fullName evidence="4">Lipoprotein</fullName>
    </recommendedName>
</protein>
<name>A0AAX1ND16_9BACT</name>
<evidence type="ECO:0008006" key="4">
    <source>
        <dbReference type="Google" id="ProtNLM"/>
    </source>
</evidence>
<evidence type="ECO:0000313" key="3">
    <source>
        <dbReference type="Proteomes" id="UP000678679"/>
    </source>
</evidence>
<reference evidence="2 3" key="1">
    <citation type="submission" date="2021-05" db="EMBL/GenBank/DDBJ databases">
        <title>Comparative genomic studies on the polysaccharide-degrading batcterial strains of the Flammeovirga genus.</title>
        <authorList>
            <person name="Zewei F."/>
            <person name="Zheng Z."/>
            <person name="Yu L."/>
            <person name="Ruyue G."/>
            <person name="Yanhong M."/>
            <person name="Yuanyuan C."/>
            <person name="Jingyan G."/>
            <person name="Wenjun H."/>
        </authorList>
    </citation>
    <scope>NUCLEOTIDE SEQUENCE [LARGE SCALE GENOMIC DNA]</scope>
    <source>
        <strain evidence="2 3">NBRC:100898</strain>
    </source>
</reference>
<dbReference type="PROSITE" id="PS51257">
    <property type="entry name" value="PROKAR_LIPOPROTEIN"/>
    <property type="match status" value="1"/>
</dbReference>
<keyword evidence="3" id="KW-1185">Reference proteome</keyword>
<dbReference type="AlphaFoldDB" id="A0AAX1ND16"/>
<dbReference type="Proteomes" id="UP000678679">
    <property type="component" value="Chromosome 2"/>
</dbReference>
<dbReference type="EMBL" id="CP076133">
    <property type="protein sequence ID" value="QWG05499.1"/>
    <property type="molecule type" value="Genomic_DNA"/>
</dbReference>
<feature type="coiled-coil region" evidence="1">
    <location>
        <begin position="31"/>
        <end position="58"/>
    </location>
</feature>
<keyword evidence="1" id="KW-0175">Coiled coil</keyword>